<dbReference type="AlphaFoldDB" id="C6HBN4"/>
<protein>
    <submittedName>
        <fullName evidence="4">Integral membrane protein</fullName>
    </submittedName>
</protein>
<keyword evidence="2" id="KW-1133">Transmembrane helix</keyword>
<dbReference type="eggNOG" id="ENOG502SXI9">
    <property type="taxonomic scope" value="Eukaryota"/>
</dbReference>
<feature type="transmembrane region" description="Helical" evidence="2">
    <location>
        <begin position="77"/>
        <end position="99"/>
    </location>
</feature>
<evidence type="ECO:0000256" key="2">
    <source>
        <dbReference type="SAM" id="Phobius"/>
    </source>
</evidence>
<feature type="region of interest" description="Disordered" evidence="1">
    <location>
        <begin position="270"/>
        <end position="291"/>
    </location>
</feature>
<dbReference type="OrthoDB" id="405906at2759"/>
<feature type="domain" description="DUF7703" evidence="3">
    <location>
        <begin position="14"/>
        <end position="264"/>
    </location>
</feature>
<keyword evidence="2" id="KW-0812">Transmembrane</keyword>
<feature type="compositionally biased region" description="Polar residues" evidence="1">
    <location>
        <begin position="270"/>
        <end position="288"/>
    </location>
</feature>
<name>C6HBN4_AJECH</name>
<dbReference type="InterPro" id="IPR056120">
    <property type="entry name" value="DUF7703"/>
</dbReference>
<feature type="transmembrane region" description="Helical" evidence="2">
    <location>
        <begin position="12"/>
        <end position="31"/>
    </location>
</feature>
<feature type="transmembrane region" description="Helical" evidence="2">
    <location>
        <begin position="111"/>
        <end position="135"/>
    </location>
</feature>
<dbReference type="OMA" id="GISWYIG"/>
<dbReference type="PANTHER" id="PTHR37013:SF4">
    <property type="entry name" value="INTEGRAL MEMBRANE PROTEIN"/>
    <property type="match status" value="1"/>
</dbReference>
<evidence type="ECO:0000313" key="4">
    <source>
        <dbReference type="EMBL" id="EER41974.1"/>
    </source>
</evidence>
<organism evidence="4 5">
    <name type="scientific">Ajellomyces capsulatus (strain H143)</name>
    <name type="common">Darling's disease fungus</name>
    <name type="synonym">Histoplasma capsulatum</name>
    <dbReference type="NCBI Taxonomy" id="544712"/>
    <lineage>
        <taxon>Eukaryota</taxon>
        <taxon>Fungi</taxon>
        <taxon>Dikarya</taxon>
        <taxon>Ascomycota</taxon>
        <taxon>Pezizomycotina</taxon>
        <taxon>Eurotiomycetes</taxon>
        <taxon>Eurotiomycetidae</taxon>
        <taxon>Onygenales</taxon>
        <taxon>Ajellomycetaceae</taxon>
        <taxon>Histoplasma</taxon>
    </lineage>
</organism>
<dbReference type="HOGENOM" id="CLU_045148_0_0_1"/>
<accession>C6HBN4</accession>
<sequence>MTAAEKLKANLPVAMTMAAFMGISWYIAVELNVRLFLIFKQGLYFWSCALSSWGIILQPLCMTLFDFGVLKQPWVAMVLIYATWWIMVVPQAVVLYSRLHLVIWNRQHLRYVLYMIIFTVVFISIPTMLLGIFAVESRPPMLHAAGTQAGERPDVVHANSIWDRIQVSIFFVEETIISILYVIETRRRLQNLHTLGERDHNIYKVMHHLIYANVFVICLDISLLALSYSTHFYIQAAYKPCVYGLKLRVEFSILNRLIASLQNSTHLFSTTPSAHQHSTAHNLESRNPNWRPIKPLDEITLNTLCVEPSPSRPK</sequence>
<gene>
    <name evidence="4" type="ORF">HCDG_03433</name>
</gene>
<feature type="transmembrane region" description="Helical" evidence="2">
    <location>
        <begin position="208"/>
        <end position="228"/>
    </location>
</feature>
<dbReference type="EMBL" id="GG692422">
    <property type="protein sequence ID" value="EER41974.1"/>
    <property type="molecule type" value="Genomic_DNA"/>
</dbReference>
<dbReference type="PANTHER" id="PTHR37013">
    <property type="entry name" value="INTEGRAL MEMBRANE PROTEIN (AFU_ORTHOLOGUE AFUA_1G05950)-RELATED"/>
    <property type="match status" value="1"/>
</dbReference>
<dbReference type="Proteomes" id="UP000002624">
    <property type="component" value="Unassembled WGS sequence"/>
</dbReference>
<feature type="transmembrane region" description="Helical" evidence="2">
    <location>
        <begin position="43"/>
        <end position="65"/>
    </location>
</feature>
<keyword evidence="2" id="KW-0472">Membrane</keyword>
<dbReference type="Pfam" id="PF24802">
    <property type="entry name" value="DUF7703"/>
    <property type="match status" value="1"/>
</dbReference>
<dbReference type="VEuPathDB" id="FungiDB:HCDG_03433"/>
<evidence type="ECO:0000256" key="1">
    <source>
        <dbReference type="SAM" id="MobiDB-lite"/>
    </source>
</evidence>
<proteinExistence type="predicted"/>
<evidence type="ECO:0000259" key="3">
    <source>
        <dbReference type="Pfam" id="PF24802"/>
    </source>
</evidence>
<evidence type="ECO:0000313" key="5">
    <source>
        <dbReference type="Proteomes" id="UP000002624"/>
    </source>
</evidence>
<reference evidence="5" key="1">
    <citation type="submission" date="2009-05" db="EMBL/GenBank/DDBJ databases">
        <title>The genome sequence of Ajellomyces capsulatus strain H143.</title>
        <authorList>
            <person name="Champion M."/>
            <person name="Cuomo C.A."/>
            <person name="Ma L.-J."/>
            <person name="Henn M.R."/>
            <person name="Sil A."/>
            <person name="Goldman B."/>
            <person name="Young S.K."/>
            <person name="Kodira C.D."/>
            <person name="Zeng Q."/>
            <person name="Koehrsen M."/>
            <person name="Alvarado L."/>
            <person name="Berlin A.M."/>
            <person name="Borenstein D."/>
            <person name="Chen Z."/>
            <person name="Engels R."/>
            <person name="Freedman E."/>
            <person name="Gellesch M."/>
            <person name="Goldberg J."/>
            <person name="Griggs A."/>
            <person name="Gujja S."/>
            <person name="Heiman D.I."/>
            <person name="Hepburn T.A."/>
            <person name="Howarth C."/>
            <person name="Jen D."/>
            <person name="Larson L."/>
            <person name="Lewis B."/>
            <person name="Mehta T."/>
            <person name="Park D."/>
            <person name="Pearson M."/>
            <person name="Roberts A."/>
            <person name="Saif S."/>
            <person name="Shea T.D."/>
            <person name="Shenoy N."/>
            <person name="Sisk P."/>
            <person name="Stolte C."/>
            <person name="Sykes S."/>
            <person name="Walk T."/>
            <person name="White J."/>
            <person name="Yandava C."/>
            <person name="Klein B."/>
            <person name="McEwen J.G."/>
            <person name="Puccia R."/>
            <person name="Goldman G.H."/>
            <person name="Felipe M.S."/>
            <person name="Nino-Vega G."/>
            <person name="San-Blas G."/>
            <person name="Taylor J.W."/>
            <person name="Mendoza L."/>
            <person name="Galagan J.E."/>
            <person name="Nusbaum C."/>
            <person name="Birren B.W."/>
        </authorList>
    </citation>
    <scope>NUCLEOTIDE SEQUENCE [LARGE SCALE GENOMIC DNA]</scope>
    <source>
        <strain evidence="5">H143</strain>
    </source>
</reference>